<feature type="transmembrane region" description="Helical" evidence="1">
    <location>
        <begin position="260"/>
        <end position="280"/>
    </location>
</feature>
<dbReference type="RefSeq" id="WP_175276720.1">
    <property type="nucleotide sequence ID" value="NZ_CP054836.1"/>
</dbReference>
<protein>
    <recommendedName>
        <fullName evidence="4">GtrA family protein</fullName>
    </recommendedName>
</protein>
<feature type="transmembrane region" description="Helical" evidence="1">
    <location>
        <begin position="377"/>
        <end position="394"/>
    </location>
</feature>
<feature type="transmembrane region" description="Helical" evidence="1">
    <location>
        <begin position="100"/>
        <end position="122"/>
    </location>
</feature>
<dbReference type="KEGG" id="orm:HTY61_10380"/>
<dbReference type="EMBL" id="CP054836">
    <property type="protein sequence ID" value="QKV18827.1"/>
    <property type="molecule type" value="Genomic_DNA"/>
</dbReference>
<keyword evidence="1" id="KW-0472">Membrane</keyword>
<name>A0A6N1VIL3_9HYPH</name>
<feature type="transmembrane region" description="Helical" evidence="1">
    <location>
        <begin position="346"/>
        <end position="365"/>
    </location>
</feature>
<feature type="transmembrane region" description="Helical" evidence="1">
    <location>
        <begin position="292"/>
        <end position="312"/>
    </location>
</feature>
<accession>A0A6N1VIL3</accession>
<keyword evidence="1" id="KW-0812">Transmembrane</keyword>
<dbReference type="AlphaFoldDB" id="A0A6N1VIL3"/>
<keyword evidence="3" id="KW-1185">Reference proteome</keyword>
<organism evidence="2 3">
    <name type="scientific">Oricola thermophila</name>
    <dbReference type="NCBI Taxonomy" id="2742145"/>
    <lineage>
        <taxon>Bacteria</taxon>
        <taxon>Pseudomonadati</taxon>
        <taxon>Pseudomonadota</taxon>
        <taxon>Alphaproteobacteria</taxon>
        <taxon>Hyphomicrobiales</taxon>
        <taxon>Ahrensiaceae</taxon>
        <taxon>Oricola</taxon>
    </lineage>
</organism>
<evidence type="ECO:0000313" key="3">
    <source>
        <dbReference type="Proteomes" id="UP000509367"/>
    </source>
</evidence>
<feature type="transmembrane region" description="Helical" evidence="1">
    <location>
        <begin position="231"/>
        <end position="254"/>
    </location>
</feature>
<evidence type="ECO:0000256" key="1">
    <source>
        <dbReference type="SAM" id="Phobius"/>
    </source>
</evidence>
<evidence type="ECO:0000313" key="2">
    <source>
        <dbReference type="EMBL" id="QKV18827.1"/>
    </source>
</evidence>
<keyword evidence="1" id="KW-1133">Transmembrane helix</keyword>
<sequence length="595" mass="62609">MDMGLRSLAWTRHGPLLAFLAAGLAVIGFDLVDGSRFMVDVDDRMRALQIHDLLADGDWFDRTLPFIDMPEAYVSPWSRLVDLPYVLAVRALSPIGGIDAAMALAVGIWPLLLFILFAVLAVRVMRSIVGGAPRALHAAIAVLPMVFALWDFVPGRIDHHNVQLVLMLAMLAGLVDFRPGRGGTVAGIAATLSIEVGLECLPYIAVGFGSLALLAAMRGNEAVFRLRACGLAFALSAVPVALAFSGPAAVLAAACDAMSGFWVAAILLGGAVAAIVPVSWRLPVLASSAARLASLAIAGALAAGVLVCAFPACLDGPYAMVDAVSRSLWLDRLDQESGAAVLFENGAIGILGMLLVFLVVLGFALPPALRRFRTGAPAAMLVWSVAAVSLVQAFLMLRAIPFPSAFVSVLLPMVLRDASAATVRRRLLPAMLSPLLLAALAAPLFPASGRVDAVDLMIGDECAGEDFSVLGRVAPGRVLNPLALGIPIANERGDHTVAAVPFHRAAPGIRRSFVAFTAARLDERREALEAFAYVAVCRRETSGELSGAPLFEALRQGRRVAGIIEIDPGNSSRFRLYRLDASVPGAFALPGDAVR</sequence>
<feature type="transmembrane region" description="Helical" evidence="1">
    <location>
        <begin position="134"/>
        <end position="153"/>
    </location>
</feature>
<reference evidence="2 3" key="1">
    <citation type="submission" date="2020-06" db="EMBL/GenBank/DDBJ databases">
        <title>Oricola thermophila sp. nov. isolated from a tidal sediments.</title>
        <authorList>
            <person name="Kwon K.K."/>
            <person name="Yang S.-H."/>
            <person name="Park M.-J."/>
        </authorList>
    </citation>
    <scope>NUCLEOTIDE SEQUENCE [LARGE SCALE GENOMIC DNA]</scope>
    <source>
        <strain evidence="2 3">MEBiC13590</strain>
    </source>
</reference>
<gene>
    <name evidence="2" type="ORF">HTY61_10380</name>
</gene>
<proteinExistence type="predicted"/>
<feature type="transmembrane region" description="Helical" evidence="1">
    <location>
        <begin position="201"/>
        <end position="219"/>
    </location>
</feature>
<dbReference type="Proteomes" id="UP000509367">
    <property type="component" value="Chromosome"/>
</dbReference>
<evidence type="ECO:0008006" key="4">
    <source>
        <dbReference type="Google" id="ProtNLM"/>
    </source>
</evidence>